<protein>
    <submittedName>
        <fullName evidence="1">6647_t:CDS:1</fullName>
    </submittedName>
</protein>
<comment type="caution">
    <text evidence="1">The sequence shown here is derived from an EMBL/GenBank/DDBJ whole genome shotgun (WGS) entry which is preliminary data.</text>
</comment>
<reference evidence="1" key="1">
    <citation type="submission" date="2021-06" db="EMBL/GenBank/DDBJ databases">
        <authorList>
            <person name="Kallberg Y."/>
            <person name="Tangrot J."/>
            <person name="Rosling A."/>
        </authorList>
    </citation>
    <scope>NUCLEOTIDE SEQUENCE</scope>
    <source>
        <strain evidence="1">28 12/20/2015</strain>
    </source>
</reference>
<dbReference type="Proteomes" id="UP000789366">
    <property type="component" value="Unassembled WGS sequence"/>
</dbReference>
<name>A0ACA9M1D1_9GLOM</name>
<accession>A0ACA9M1D1</accession>
<evidence type="ECO:0000313" key="1">
    <source>
        <dbReference type="EMBL" id="CAG8561076.1"/>
    </source>
</evidence>
<keyword evidence="2" id="KW-1185">Reference proteome</keyword>
<feature type="non-terminal residue" evidence="1">
    <location>
        <position position="64"/>
    </location>
</feature>
<dbReference type="EMBL" id="CAJVPW010005833">
    <property type="protein sequence ID" value="CAG8561076.1"/>
    <property type="molecule type" value="Genomic_DNA"/>
</dbReference>
<organism evidence="1 2">
    <name type="scientific">Cetraspora pellucida</name>
    <dbReference type="NCBI Taxonomy" id="1433469"/>
    <lineage>
        <taxon>Eukaryota</taxon>
        <taxon>Fungi</taxon>
        <taxon>Fungi incertae sedis</taxon>
        <taxon>Mucoromycota</taxon>
        <taxon>Glomeromycotina</taxon>
        <taxon>Glomeromycetes</taxon>
        <taxon>Diversisporales</taxon>
        <taxon>Gigasporaceae</taxon>
        <taxon>Cetraspora</taxon>
    </lineage>
</organism>
<sequence length="64" mass="7136">MSSKREGPTAPNVIGPLNFIIGIRCNCWSTLSSQAYFFNGACVIFGMVLDFIYIKHLSKRFSTS</sequence>
<gene>
    <name evidence="1" type="ORF">SPELUC_LOCUS5607</name>
</gene>
<proteinExistence type="predicted"/>
<evidence type="ECO:0000313" key="2">
    <source>
        <dbReference type="Proteomes" id="UP000789366"/>
    </source>
</evidence>